<dbReference type="GeneID" id="115019480"/>
<dbReference type="OrthoDB" id="10014807at2759"/>
<dbReference type="PANTHER" id="PTHR22367">
    <property type="entry name" value="COILED-COIL DOMAIN-CONTAINING PROTEIN 14"/>
    <property type="match status" value="1"/>
</dbReference>
<dbReference type="Proteomes" id="UP000504630">
    <property type="component" value="Chromosome 2"/>
</dbReference>
<dbReference type="CTD" id="64770"/>
<dbReference type="Pfam" id="PF15254">
    <property type="entry name" value="CCDC14"/>
    <property type="match status" value="2"/>
</dbReference>
<dbReference type="RefSeq" id="XP_029304936.1">
    <property type="nucleotide sequence ID" value="XM_029449076.1"/>
</dbReference>
<feature type="region of interest" description="Disordered" evidence="1">
    <location>
        <begin position="241"/>
        <end position="267"/>
    </location>
</feature>
<feature type="region of interest" description="Disordered" evidence="1">
    <location>
        <begin position="444"/>
        <end position="480"/>
    </location>
</feature>
<sequence length="608" mass="66541">MKGTAQVKVVTSGRLTGGVKVQLSRRRGTHPGPAACTEPAYSLYSTDSEEQVTSLHQGLDRCAALLGGILQAEKAAPPRAVKGGAAKSRPSTSLRKKPINNTVRQRLWDKGSTAEHLTGEVQRGAGRTPARTTRQSAAAAALSPQKLHPLQTQPPNLLQHLRPTTPPPQPSISPSGQLLLPQTECQAAAEVPHAHCVSECDGEEDEFVPVRDINTQSSVVHTAVRHTHSHVHTCTLKMSSMQLEPGQSAEVPQDTQSEEDGSAETQEKVKTVQCLLGELKALIAGRGSVAERLLCQLEQTVSSPRTDVGGPNITTAPDPPSLHSHNSQLRRRVRILNQQLKEREKAERQQSMETLGNSEVLNLQEELHSAQSRLQELQDELTEVREALQDTQSQLTDREAENTLIRADLEATRSRLLDSERQKSDLASLALQRLEEIGNCNRILQSQDSSNCPPAVDTLTTKPHVDPEHRQDPGEPPTDRITQFLMSLGQLEPTHIEHVCVSTERQGDVREQKNPRDASSHPDVRSQRSDKPARRQNACPDQSHSLDDAQSCGRRLSQCDVESVCSDWSTRSGSTFDTRDEAAFRDGLAALDASIASLQKTIQLDLGR</sequence>
<dbReference type="AlphaFoldDB" id="A0A6J2R464"/>
<feature type="region of interest" description="Disordered" evidence="1">
    <location>
        <begin position="77"/>
        <end position="177"/>
    </location>
</feature>
<accession>A0A6J2R464</accession>
<keyword evidence="2" id="KW-1185">Reference proteome</keyword>
<feature type="region of interest" description="Disordered" evidence="1">
    <location>
        <begin position="503"/>
        <end position="549"/>
    </location>
</feature>
<proteinExistence type="predicted"/>
<dbReference type="PANTHER" id="PTHR22367:SF2">
    <property type="entry name" value="COILED-COIL DOMAIN-CONTAINING PROTEIN 14"/>
    <property type="match status" value="1"/>
</dbReference>
<evidence type="ECO:0000313" key="3">
    <source>
        <dbReference type="RefSeq" id="XP_029304936.1"/>
    </source>
</evidence>
<feature type="compositionally biased region" description="Basic and acidic residues" evidence="1">
    <location>
        <begin position="463"/>
        <end position="473"/>
    </location>
</feature>
<feature type="region of interest" description="Disordered" evidence="1">
    <location>
        <begin position="302"/>
        <end position="330"/>
    </location>
</feature>
<dbReference type="InterPro" id="IPR029343">
    <property type="entry name" value="CCDC14"/>
</dbReference>
<feature type="compositionally biased region" description="Basic and acidic residues" evidence="1">
    <location>
        <begin position="505"/>
        <end position="533"/>
    </location>
</feature>
<dbReference type="InParanoid" id="A0A6J2R464"/>
<dbReference type="GO" id="GO:0071539">
    <property type="term" value="P:protein localization to centrosome"/>
    <property type="evidence" value="ECO:0007669"/>
    <property type="project" value="TreeGrafter"/>
</dbReference>
<name>A0A6J2R464_COTGO</name>
<organism evidence="2 3">
    <name type="scientific">Cottoperca gobio</name>
    <name type="common">Frogmouth</name>
    <name type="synonym">Aphritis gobio</name>
    <dbReference type="NCBI Taxonomy" id="56716"/>
    <lineage>
        <taxon>Eukaryota</taxon>
        <taxon>Metazoa</taxon>
        <taxon>Chordata</taxon>
        <taxon>Craniata</taxon>
        <taxon>Vertebrata</taxon>
        <taxon>Euteleostomi</taxon>
        <taxon>Actinopterygii</taxon>
        <taxon>Neopterygii</taxon>
        <taxon>Teleostei</taxon>
        <taxon>Neoteleostei</taxon>
        <taxon>Acanthomorphata</taxon>
        <taxon>Eupercaria</taxon>
        <taxon>Perciformes</taxon>
        <taxon>Notothenioidei</taxon>
        <taxon>Bovichtidae</taxon>
        <taxon>Cottoperca</taxon>
    </lineage>
</organism>
<reference evidence="3" key="1">
    <citation type="submission" date="2025-08" db="UniProtKB">
        <authorList>
            <consortium name="RefSeq"/>
        </authorList>
    </citation>
    <scope>IDENTIFICATION</scope>
</reference>
<dbReference type="GO" id="GO:0034451">
    <property type="term" value="C:centriolar satellite"/>
    <property type="evidence" value="ECO:0007669"/>
    <property type="project" value="TreeGrafter"/>
</dbReference>
<evidence type="ECO:0000313" key="2">
    <source>
        <dbReference type="Proteomes" id="UP000504630"/>
    </source>
</evidence>
<gene>
    <name evidence="3" type="primary">ccdc14</name>
</gene>
<protein>
    <submittedName>
        <fullName evidence="3">Coiled-coil domain-containing protein 14 isoform X1</fullName>
    </submittedName>
</protein>
<dbReference type="KEGG" id="cgob:115019480"/>
<feature type="compositionally biased region" description="Low complexity" evidence="1">
    <location>
        <begin position="123"/>
        <end position="147"/>
    </location>
</feature>
<evidence type="ECO:0000256" key="1">
    <source>
        <dbReference type="SAM" id="MobiDB-lite"/>
    </source>
</evidence>
<feature type="compositionally biased region" description="Polar residues" evidence="1">
    <location>
        <begin position="89"/>
        <end position="104"/>
    </location>
</feature>